<feature type="repeat" description="Solcar" evidence="10">
    <location>
        <begin position="55"/>
        <end position="183"/>
    </location>
</feature>
<feature type="compositionally biased region" description="Basic and acidic residues" evidence="12">
    <location>
        <begin position="32"/>
        <end position="47"/>
    </location>
</feature>
<feature type="repeat" description="Solcar" evidence="10">
    <location>
        <begin position="195"/>
        <end position="295"/>
    </location>
</feature>
<evidence type="ECO:0000256" key="7">
    <source>
        <dbReference type="ARBA" id="ARBA00022989"/>
    </source>
</evidence>
<evidence type="ECO:0000256" key="2">
    <source>
        <dbReference type="ARBA" id="ARBA00006375"/>
    </source>
</evidence>
<sequence>MVGSARQGLPSWIGAVTATRKSEFEKNVNNMVKEESSGKKQHQEKSKSQLSDDNLGFGERAFSAAGAAFLSAIIVNPLDVAKTRLQAQAAGVPYDGLCQSTCFDASTMLPDTKYYSLSNHEVVGKQPRCSPDCSRYKGTLDVFYKVVRQEGFTKLWRGTNASLALAIPSVGIYMPLYDIFRSYMEVLTRQDAPTMTPYVPLVAGSLARSIACVTCYPVELARTRMQAFKDIQAGVNPPGVWKTLNGVVSPVQGANNHQASIQRYRILWTGLGAQLARDVPFSAICWSSLEPLRRRILSRIGDKASASSVLGANFCAGVVAGSLAAAATCPLDVARTRRQIEKDRMRALTMTTRQTLIEIWRDGGLKGLFTGVGPRVARAGPSVGIVVSFYEVVKYSLQYRKLKE</sequence>
<dbReference type="PANTHER" id="PTHR45760:SF6">
    <property type="entry name" value="MITOCHONDRIAL SUBSTRATE CARRIER FAMILY PROTEIN"/>
    <property type="match status" value="1"/>
</dbReference>
<dbReference type="Gene3D" id="1.50.40.10">
    <property type="entry name" value="Mitochondrial carrier domain"/>
    <property type="match status" value="2"/>
</dbReference>
<evidence type="ECO:0000256" key="6">
    <source>
        <dbReference type="ARBA" id="ARBA00022792"/>
    </source>
</evidence>
<keyword evidence="14" id="KW-1185">Reference proteome</keyword>
<comment type="caution">
    <text evidence="13">The sequence shown here is derived from an EMBL/GenBank/DDBJ whole genome shotgun (WGS) entry which is preliminary data.</text>
</comment>
<feature type="region of interest" description="Disordered" evidence="12">
    <location>
        <begin position="32"/>
        <end position="51"/>
    </location>
</feature>
<dbReference type="InterPro" id="IPR045315">
    <property type="entry name" value="Mtm1-like"/>
</dbReference>
<keyword evidence="4 10" id="KW-0812">Transmembrane</keyword>
<evidence type="ECO:0000313" key="14">
    <source>
        <dbReference type="Proteomes" id="UP001604336"/>
    </source>
</evidence>
<dbReference type="InterPro" id="IPR002067">
    <property type="entry name" value="MCP"/>
</dbReference>
<dbReference type="Pfam" id="PF00153">
    <property type="entry name" value="Mito_carr"/>
    <property type="match status" value="4"/>
</dbReference>
<evidence type="ECO:0000256" key="9">
    <source>
        <dbReference type="ARBA" id="ARBA00023136"/>
    </source>
</evidence>
<proteinExistence type="inferred from homology"/>
<evidence type="ECO:0000256" key="4">
    <source>
        <dbReference type="ARBA" id="ARBA00022692"/>
    </source>
</evidence>
<keyword evidence="5" id="KW-0677">Repeat</keyword>
<dbReference type="InterPro" id="IPR018108">
    <property type="entry name" value="MCP_transmembrane"/>
</dbReference>
<comment type="similarity">
    <text evidence="2 11">Belongs to the mitochondrial carrier (TC 2.A.29) family.</text>
</comment>
<keyword evidence="6" id="KW-0999">Mitochondrion inner membrane</keyword>
<keyword evidence="7" id="KW-1133">Transmembrane helix</keyword>
<gene>
    <name evidence="13" type="ORF">Adt_25916</name>
</gene>
<evidence type="ECO:0000313" key="13">
    <source>
        <dbReference type="EMBL" id="KAL2490288.1"/>
    </source>
</evidence>
<accession>A0ABD1RPJ5</accession>
<keyword evidence="9 10" id="KW-0472">Membrane</keyword>
<dbReference type="PROSITE" id="PS50920">
    <property type="entry name" value="SOLCAR"/>
    <property type="match status" value="3"/>
</dbReference>
<evidence type="ECO:0000256" key="11">
    <source>
        <dbReference type="RuleBase" id="RU000488"/>
    </source>
</evidence>
<evidence type="ECO:0000256" key="5">
    <source>
        <dbReference type="ARBA" id="ARBA00022737"/>
    </source>
</evidence>
<dbReference type="InterPro" id="IPR023395">
    <property type="entry name" value="MCP_dom_sf"/>
</dbReference>
<dbReference type="Proteomes" id="UP001604336">
    <property type="component" value="Unassembled WGS sequence"/>
</dbReference>
<keyword evidence="8" id="KW-0496">Mitochondrion</keyword>
<evidence type="ECO:0000256" key="1">
    <source>
        <dbReference type="ARBA" id="ARBA00004448"/>
    </source>
</evidence>
<protein>
    <submittedName>
        <fullName evidence="13">Mitochondrial carrier protein MTM1</fullName>
    </submittedName>
</protein>
<dbReference type="GO" id="GO:0005743">
    <property type="term" value="C:mitochondrial inner membrane"/>
    <property type="evidence" value="ECO:0007669"/>
    <property type="project" value="UniProtKB-SubCell"/>
</dbReference>
<evidence type="ECO:0000256" key="3">
    <source>
        <dbReference type="ARBA" id="ARBA00022448"/>
    </source>
</evidence>
<dbReference type="PANTHER" id="PTHR45760">
    <property type="entry name" value="FI19922P1-RELATED"/>
    <property type="match status" value="1"/>
</dbReference>
<dbReference type="SUPFAM" id="SSF103506">
    <property type="entry name" value="Mitochondrial carrier"/>
    <property type="match status" value="1"/>
</dbReference>
<reference evidence="14" key="1">
    <citation type="submission" date="2024-07" db="EMBL/GenBank/DDBJ databases">
        <title>Two chromosome-level genome assemblies of Korean endemic species Abeliophyllum distichum and Forsythia ovata (Oleaceae).</title>
        <authorList>
            <person name="Jang H."/>
        </authorList>
    </citation>
    <scope>NUCLEOTIDE SEQUENCE [LARGE SCALE GENOMIC DNA]</scope>
</reference>
<keyword evidence="3 11" id="KW-0813">Transport</keyword>
<evidence type="ECO:0000256" key="12">
    <source>
        <dbReference type="SAM" id="MobiDB-lite"/>
    </source>
</evidence>
<name>A0ABD1RPJ5_9LAMI</name>
<evidence type="ECO:0000256" key="10">
    <source>
        <dbReference type="PROSITE-ProRule" id="PRU00282"/>
    </source>
</evidence>
<dbReference type="EMBL" id="JBFOLK010000008">
    <property type="protein sequence ID" value="KAL2490288.1"/>
    <property type="molecule type" value="Genomic_DNA"/>
</dbReference>
<dbReference type="PRINTS" id="PR00926">
    <property type="entry name" value="MITOCARRIER"/>
</dbReference>
<comment type="subcellular location">
    <subcellularLocation>
        <location evidence="1">Mitochondrion inner membrane</location>
        <topology evidence="1">Multi-pass membrane protein</topology>
    </subcellularLocation>
</comment>
<feature type="repeat" description="Solcar" evidence="10">
    <location>
        <begin position="308"/>
        <end position="396"/>
    </location>
</feature>
<organism evidence="13 14">
    <name type="scientific">Abeliophyllum distichum</name>
    <dbReference type="NCBI Taxonomy" id="126358"/>
    <lineage>
        <taxon>Eukaryota</taxon>
        <taxon>Viridiplantae</taxon>
        <taxon>Streptophyta</taxon>
        <taxon>Embryophyta</taxon>
        <taxon>Tracheophyta</taxon>
        <taxon>Spermatophyta</taxon>
        <taxon>Magnoliopsida</taxon>
        <taxon>eudicotyledons</taxon>
        <taxon>Gunneridae</taxon>
        <taxon>Pentapetalae</taxon>
        <taxon>asterids</taxon>
        <taxon>lamiids</taxon>
        <taxon>Lamiales</taxon>
        <taxon>Oleaceae</taxon>
        <taxon>Forsythieae</taxon>
        <taxon>Abeliophyllum</taxon>
    </lineage>
</organism>
<evidence type="ECO:0000256" key="8">
    <source>
        <dbReference type="ARBA" id="ARBA00023128"/>
    </source>
</evidence>
<dbReference type="AlphaFoldDB" id="A0ABD1RPJ5"/>